<feature type="region of interest" description="Disordered" evidence="12">
    <location>
        <begin position="1"/>
        <end position="20"/>
    </location>
</feature>
<dbReference type="Gene3D" id="1.10.472.10">
    <property type="entry name" value="Cyclin-like"/>
    <property type="match status" value="2"/>
</dbReference>
<evidence type="ECO:0000256" key="1">
    <source>
        <dbReference type="ARBA" id="ARBA00004123"/>
    </source>
</evidence>
<feature type="compositionally biased region" description="Acidic residues" evidence="12">
    <location>
        <begin position="421"/>
        <end position="434"/>
    </location>
</feature>
<evidence type="ECO:0000259" key="13">
    <source>
        <dbReference type="PROSITE" id="PS51134"/>
    </source>
</evidence>
<keyword evidence="6" id="KW-0805">Transcription regulation</keyword>
<dbReference type="EMBL" id="ML220113">
    <property type="protein sequence ID" value="TGZ84133.1"/>
    <property type="molecule type" value="Genomic_DNA"/>
</dbReference>
<dbReference type="Proteomes" id="UP000298138">
    <property type="component" value="Unassembled WGS sequence"/>
</dbReference>
<evidence type="ECO:0000313" key="14">
    <source>
        <dbReference type="EMBL" id="TGZ84133.1"/>
    </source>
</evidence>
<dbReference type="PANTHER" id="PTHR11618">
    <property type="entry name" value="TRANSCRIPTION INITIATION FACTOR IIB-RELATED"/>
    <property type="match status" value="1"/>
</dbReference>
<dbReference type="GO" id="GO:0001006">
    <property type="term" value="F:RNA polymerase III type 3 promoter sequence-specific DNA binding"/>
    <property type="evidence" value="ECO:0007669"/>
    <property type="project" value="TreeGrafter"/>
</dbReference>
<dbReference type="OrthoDB" id="511529at2759"/>
<evidence type="ECO:0000256" key="9">
    <source>
        <dbReference type="ARBA" id="ARBA00023242"/>
    </source>
</evidence>
<dbReference type="PRINTS" id="PR00685">
    <property type="entry name" value="TIFACTORIIB"/>
</dbReference>
<dbReference type="PROSITE" id="PS51134">
    <property type="entry name" value="ZF_TFIIB"/>
    <property type="match status" value="1"/>
</dbReference>
<evidence type="ECO:0000256" key="2">
    <source>
        <dbReference type="ARBA" id="ARBA00010857"/>
    </source>
</evidence>
<feature type="region of interest" description="Disordered" evidence="12">
    <location>
        <begin position="415"/>
        <end position="434"/>
    </location>
</feature>
<dbReference type="STRING" id="341454.A0A4S2N4S6"/>
<feature type="region of interest" description="Disordered" evidence="12">
    <location>
        <begin position="287"/>
        <end position="368"/>
    </location>
</feature>
<evidence type="ECO:0000256" key="3">
    <source>
        <dbReference type="ARBA" id="ARBA00022723"/>
    </source>
</evidence>
<dbReference type="GO" id="GO:0005634">
    <property type="term" value="C:nucleus"/>
    <property type="evidence" value="ECO:0007669"/>
    <property type="project" value="UniProtKB-SubCell"/>
</dbReference>
<name>A0A4S2N4S6_9PEZI</name>
<dbReference type="GO" id="GO:0008270">
    <property type="term" value="F:zinc ion binding"/>
    <property type="evidence" value="ECO:0007669"/>
    <property type="project" value="UniProtKB-KW"/>
</dbReference>
<evidence type="ECO:0000256" key="7">
    <source>
        <dbReference type="ARBA" id="ARBA00023159"/>
    </source>
</evidence>
<evidence type="ECO:0000256" key="6">
    <source>
        <dbReference type="ARBA" id="ARBA00023015"/>
    </source>
</evidence>
<comment type="similarity">
    <text evidence="2">Belongs to the TFIIB family.</text>
</comment>
<dbReference type="InterPro" id="IPR000812">
    <property type="entry name" value="TFIIB"/>
</dbReference>
<sequence length="530" mass="59254">MSGKVCPGCSTSSPSDFDDSSGHVACRKCGTVVDDSFIVSEIAFGENSFGAATVQGSFVAHGQSHAHTGGRYRGGGSSESREATIAEGRRQINMVAAVLNCPDFYAEAAQRWFTLAVTNNFTKGRKARYVTACCLYIACRMEKSSHMLIDFSDVLHINVFVLGQTYLKLIKTLNIRMPNIDPTIYVHRFAKHLEFGQEQSKVAKDALRLIQRMNRDWIVQGRRPSGICGAALILAARMNNFRRSIREVVYVVKVADLTIHKRLADFKETKSADLTVEEFRNIWLEQAHDPPSFNPKRAKKRKRVREVDENGEVILDEEDEGTLAPDAESENGDQPEQQQSPRRDPDGFVIPDAPASTSKSGGGNIEELLAGGSSLSNVAETAIENEISSIVDSQSSADLVEQLRTIHKEHLEKLKNSTVSDDPEDFGDIDDDPEIENCILNDREAEAKERIWTEFNKDWIRDQELKKLKEASDKRLGIHKGHKKRKKNKPRDSTSENMAASPAESAVEMMKRRAFSKKINYKAIEDLFDD</sequence>
<feature type="compositionally biased region" description="Basic residues" evidence="12">
    <location>
        <begin position="477"/>
        <end position="489"/>
    </location>
</feature>
<dbReference type="Gene3D" id="2.20.25.10">
    <property type="match status" value="1"/>
</dbReference>
<evidence type="ECO:0000313" key="15">
    <source>
        <dbReference type="Proteomes" id="UP000298138"/>
    </source>
</evidence>
<dbReference type="FunFam" id="1.10.472.10:FF:000007">
    <property type="entry name" value="Transcription factor IIIB 90 kDa subunit"/>
    <property type="match status" value="1"/>
</dbReference>
<feature type="region of interest" description="Disordered" evidence="12">
    <location>
        <begin position="471"/>
        <end position="506"/>
    </location>
</feature>
<dbReference type="AlphaFoldDB" id="A0A4S2N4S6"/>
<dbReference type="SMART" id="SM00385">
    <property type="entry name" value="CYCLIN"/>
    <property type="match status" value="2"/>
</dbReference>
<dbReference type="InterPro" id="IPR011665">
    <property type="entry name" value="BRF1_TBP-bd_dom"/>
</dbReference>
<dbReference type="GO" id="GO:0000995">
    <property type="term" value="F:RNA polymerase III general transcription initiation factor activity"/>
    <property type="evidence" value="ECO:0007669"/>
    <property type="project" value="TreeGrafter"/>
</dbReference>
<dbReference type="InterPro" id="IPR013150">
    <property type="entry name" value="TFIIB_cyclin"/>
</dbReference>
<dbReference type="Pfam" id="PF00382">
    <property type="entry name" value="TFIIB"/>
    <property type="match status" value="2"/>
</dbReference>
<keyword evidence="15" id="KW-1185">Reference proteome</keyword>
<reference evidence="14 15" key="1">
    <citation type="submission" date="2019-04" db="EMBL/GenBank/DDBJ databases">
        <title>Comparative genomics and transcriptomics to analyze fruiting body development in filamentous ascomycetes.</title>
        <authorList>
            <consortium name="DOE Joint Genome Institute"/>
            <person name="Lutkenhaus R."/>
            <person name="Traeger S."/>
            <person name="Breuer J."/>
            <person name="Kuo A."/>
            <person name="Lipzen A."/>
            <person name="Pangilinan J."/>
            <person name="Dilworth D."/>
            <person name="Sandor L."/>
            <person name="Poggeler S."/>
            <person name="Barry K."/>
            <person name="Grigoriev I.V."/>
            <person name="Nowrousian M."/>
        </authorList>
    </citation>
    <scope>NUCLEOTIDE SEQUENCE [LARGE SCALE GENOMIC DNA]</scope>
    <source>
        <strain evidence="14 15">CBS 389.68</strain>
    </source>
</reference>
<keyword evidence="5" id="KW-0862">Zinc</keyword>
<proteinExistence type="inferred from homology"/>
<evidence type="ECO:0000256" key="5">
    <source>
        <dbReference type="ARBA" id="ARBA00022833"/>
    </source>
</evidence>
<dbReference type="SUPFAM" id="SSF57783">
    <property type="entry name" value="Zinc beta-ribbon"/>
    <property type="match status" value="1"/>
</dbReference>
<protein>
    <recommendedName>
        <fullName evidence="10">B-related factor 1</fullName>
    </recommendedName>
</protein>
<dbReference type="GO" id="GO:0017025">
    <property type="term" value="F:TBP-class protein binding"/>
    <property type="evidence" value="ECO:0007669"/>
    <property type="project" value="InterPro"/>
</dbReference>
<comment type="subcellular location">
    <subcellularLocation>
        <location evidence="1">Nucleus</location>
    </subcellularLocation>
</comment>
<accession>A0A4S2N4S6</accession>
<dbReference type="Gene3D" id="1.20.5.650">
    <property type="entry name" value="Single helix bin"/>
    <property type="match status" value="1"/>
</dbReference>
<dbReference type="FunFam" id="1.10.472.10:FF:000002">
    <property type="entry name" value="Transcription factor IIIB 90 kDa subunit"/>
    <property type="match status" value="1"/>
</dbReference>
<dbReference type="Pfam" id="PF07741">
    <property type="entry name" value="BRF1"/>
    <property type="match status" value="1"/>
</dbReference>
<keyword evidence="7" id="KW-0010">Activator</keyword>
<dbReference type="CDD" id="cd20554">
    <property type="entry name" value="CYCLIN_TFIIIB90_rpt2"/>
    <property type="match status" value="1"/>
</dbReference>
<dbReference type="InterPro" id="IPR013137">
    <property type="entry name" value="Znf_TFIIB"/>
</dbReference>
<dbReference type="InParanoid" id="A0A4S2N4S6"/>
<dbReference type="PANTHER" id="PTHR11618:SF4">
    <property type="entry name" value="TRANSCRIPTION FACTOR IIIB 90 KDA SUBUNIT"/>
    <property type="match status" value="1"/>
</dbReference>
<keyword evidence="3" id="KW-0479">Metal-binding</keyword>
<dbReference type="GO" id="GO:0000126">
    <property type="term" value="C:transcription factor TFIIIB complex"/>
    <property type="evidence" value="ECO:0007669"/>
    <property type="project" value="UniProtKB-ARBA"/>
</dbReference>
<evidence type="ECO:0000256" key="4">
    <source>
        <dbReference type="ARBA" id="ARBA00022771"/>
    </source>
</evidence>
<evidence type="ECO:0000256" key="8">
    <source>
        <dbReference type="ARBA" id="ARBA00023163"/>
    </source>
</evidence>
<feature type="compositionally biased region" description="Acidic residues" evidence="12">
    <location>
        <begin position="309"/>
        <end position="333"/>
    </location>
</feature>
<dbReference type="InterPro" id="IPR036915">
    <property type="entry name" value="Cyclin-like_sf"/>
</dbReference>
<feature type="domain" description="TFIIB-type" evidence="13">
    <location>
        <begin position="2"/>
        <end position="34"/>
    </location>
</feature>
<dbReference type="GO" id="GO:0097550">
    <property type="term" value="C:transcription preinitiation complex"/>
    <property type="evidence" value="ECO:0007669"/>
    <property type="project" value="TreeGrafter"/>
</dbReference>
<keyword evidence="4 11" id="KW-0863">Zinc-finger</keyword>
<dbReference type="CDD" id="cd20553">
    <property type="entry name" value="CYCLIN_TFIIIB90_rpt1"/>
    <property type="match status" value="1"/>
</dbReference>
<evidence type="ECO:0000256" key="11">
    <source>
        <dbReference type="PROSITE-ProRule" id="PRU00469"/>
    </source>
</evidence>
<keyword evidence="9" id="KW-0539">Nucleus</keyword>
<gene>
    <name evidence="14" type="ORF">EX30DRAFT_315928</name>
</gene>
<dbReference type="GO" id="GO:0006384">
    <property type="term" value="P:transcription initiation at RNA polymerase III promoter"/>
    <property type="evidence" value="ECO:0007669"/>
    <property type="project" value="UniProtKB-ARBA"/>
</dbReference>
<evidence type="ECO:0000256" key="10">
    <source>
        <dbReference type="ARBA" id="ARBA00031009"/>
    </source>
</evidence>
<dbReference type="InterPro" id="IPR013763">
    <property type="entry name" value="Cyclin-like_dom"/>
</dbReference>
<dbReference type="FunCoup" id="A0A4S2N4S6">
    <property type="interactions" value="442"/>
</dbReference>
<dbReference type="GO" id="GO:0070897">
    <property type="term" value="P:transcription preinitiation complex assembly"/>
    <property type="evidence" value="ECO:0007669"/>
    <property type="project" value="InterPro"/>
</dbReference>
<keyword evidence="8" id="KW-0804">Transcription</keyword>
<organism evidence="14 15">
    <name type="scientific">Ascodesmis nigricans</name>
    <dbReference type="NCBI Taxonomy" id="341454"/>
    <lineage>
        <taxon>Eukaryota</taxon>
        <taxon>Fungi</taxon>
        <taxon>Dikarya</taxon>
        <taxon>Ascomycota</taxon>
        <taxon>Pezizomycotina</taxon>
        <taxon>Pezizomycetes</taxon>
        <taxon>Pezizales</taxon>
        <taxon>Ascodesmidaceae</taxon>
        <taxon>Ascodesmis</taxon>
    </lineage>
</organism>
<dbReference type="SUPFAM" id="SSF47954">
    <property type="entry name" value="Cyclin-like"/>
    <property type="match status" value="2"/>
</dbReference>
<evidence type="ECO:0000256" key="12">
    <source>
        <dbReference type="SAM" id="MobiDB-lite"/>
    </source>
</evidence>